<evidence type="ECO:0000313" key="5">
    <source>
        <dbReference type="Proteomes" id="UP000605259"/>
    </source>
</evidence>
<evidence type="ECO:0000313" key="4">
    <source>
        <dbReference type="EMBL" id="GGE60490.1"/>
    </source>
</evidence>
<dbReference type="GO" id="GO:0000166">
    <property type="term" value="F:nucleotide binding"/>
    <property type="evidence" value="ECO:0007669"/>
    <property type="project" value="InterPro"/>
</dbReference>
<reference evidence="4" key="2">
    <citation type="submission" date="2020-09" db="EMBL/GenBank/DDBJ databases">
        <authorList>
            <person name="Sun Q."/>
            <person name="Zhou Y."/>
        </authorList>
    </citation>
    <scope>NUCLEOTIDE SEQUENCE</scope>
    <source>
        <strain evidence="4">CGMCC 1.12698</strain>
    </source>
</reference>
<evidence type="ECO:0000259" key="2">
    <source>
        <dbReference type="Pfam" id="PF01408"/>
    </source>
</evidence>
<dbReference type="Proteomes" id="UP000605259">
    <property type="component" value="Unassembled WGS sequence"/>
</dbReference>
<dbReference type="PANTHER" id="PTHR43818">
    <property type="entry name" value="BCDNA.GH03377"/>
    <property type="match status" value="1"/>
</dbReference>
<keyword evidence="1" id="KW-0560">Oxidoreductase</keyword>
<name>A0A917ALF9_9BACI</name>
<dbReference type="InterPro" id="IPR036291">
    <property type="entry name" value="NAD(P)-bd_dom_sf"/>
</dbReference>
<evidence type="ECO:0000259" key="3">
    <source>
        <dbReference type="Pfam" id="PF22725"/>
    </source>
</evidence>
<feature type="domain" description="Gfo/Idh/MocA-like oxidoreductase N-terminal" evidence="2">
    <location>
        <begin position="1"/>
        <end position="117"/>
    </location>
</feature>
<reference evidence="4" key="1">
    <citation type="journal article" date="2014" name="Int. J. Syst. Evol. Microbiol.">
        <title>Complete genome sequence of Corynebacterium casei LMG S-19264T (=DSM 44701T), isolated from a smear-ripened cheese.</title>
        <authorList>
            <consortium name="US DOE Joint Genome Institute (JGI-PGF)"/>
            <person name="Walter F."/>
            <person name="Albersmeier A."/>
            <person name="Kalinowski J."/>
            <person name="Ruckert C."/>
        </authorList>
    </citation>
    <scope>NUCLEOTIDE SEQUENCE</scope>
    <source>
        <strain evidence="4">CGMCC 1.12698</strain>
    </source>
</reference>
<dbReference type="Gene3D" id="3.40.50.720">
    <property type="entry name" value="NAD(P)-binding Rossmann-like Domain"/>
    <property type="match status" value="1"/>
</dbReference>
<gene>
    <name evidence="4" type="ORF">GCM10007140_08510</name>
</gene>
<dbReference type="Gene3D" id="3.30.360.10">
    <property type="entry name" value="Dihydrodipicolinate Reductase, domain 2"/>
    <property type="match status" value="1"/>
</dbReference>
<dbReference type="Pfam" id="PF22725">
    <property type="entry name" value="GFO_IDH_MocA_C3"/>
    <property type="match status" value="1"/>
</dbReference>
<protein>
    <submittedName>
        <fullName evidence="4">Oxidoreductase</fullName>
    </submittedName>
</protein>
<dbReference type="AlphaFoldDB" id="A0A917ALF9"/>
<dbReference type="SUPFAM" id="SSF51735">
    <property type="entry name" value="NAD(P)-binding Rossmann-fold domains"/>
    <property type="match status" value="1"/>
</dbReference>
<feature type="domain" description="GFO/IDH/MocA-like oxidoreductase" evidence="3">
    <location>
        <begin position="130"/>
        <end position="258"/>
    </location>
</feature>
<organism evidence="4 5">
    <name type="scientific">Priestia taiwanensis</name>
    <dbReference type="NCBI Taxonomy" id="1347902"/>
    <lineage>
        <taxon>Bacteria</taxon>
        <taxon>Bacillati</taxon>
        <taxon>Bacillota</taxon>
        <taxon>Bacilli</taxon>
        <taxon>Bacillales</taxon>
        <taxon>Bacillaceae</taxon>
        <taxon>Priestia</taxon>
    </lineage>
</organism>
<keyword evidence="5" id="KW-1185">Reference proteome</keyword>
<evidence type="ECO:0000256" key="1">
    <source>
        <dbReference type="ARBA" id="ARBA00023002"/>
    </source>
</evidence>
<dbReference type="RefSeq" id="WP_188387177.1">
    <property type="nucleotide sequence ID" value="NZ_BMFK01000001.1"/>
</dbReference>
<dbReference type="InterPro" id="IPR050463">
    <property type="entry name" value="Gfo/Idh/MocA_oxidrdct_glycsds"/>
</dbReference>
<proteinExistence type="predicted"/>
<sequence length="349" mass="39934">MRVGIIGGGFGLKIQAPIIETHPFMKVVAVSTVKRHQLPKELLEATNDFIHYENWREMLDQEELDIIFVSSMPMHHYEMAKYTIEKGISIVCEKPFTVTSKESLELCELAERNDVKALLDFEWRYLPIRQKAKEAILQGDIGDVKHFEYHVSYAEYQKLIKGKRGWIDEKEQAGGMLGALGSHMIDSLRWFTESEVHMVNGFIHTHVPEAGEEVRDADDAFFIHGKMKSGSTFSIQFLSGIHHGFGSQLRIFGNEGTITVTNDKHLHVAKGKEELTEMRIPSTDIPSYLSENAKRYYPAFYPFLEKVYTYITMNMLDRDLPTFVDGHANQIILDKVRGLQNGCESIDDE</sequence>
<dbReference type="GO" id="GO:0016491">
    <property type="term" value="F:oxidoreductase activity"/>
    <property type="evidence" value="ECO:0007669"/>
    <property type="project" value="UniProtKB-KW"/>
</dbReference>
<dbReference type="InterPro" id="IPR055170">
    <property type="entry name" value="GFO_IDH_MocA-like_dom"/>
</dbReference>
<comment type="caution">
    <text evidence="4">The sequence shown here is derived from an EMBL/GenBank/DDBJ whole genome shotgun (WGS) entry which is preliminary data.</text>
</comment>
<dbReference type="SUPFAM" id="SSF55347">
    <property type="entry name" value="Glyceraldehyde-3-phosphate dehydrogenase-like, C-terminal domain"/>
    <property type="match status" value="1"/>
</dbReference>
<dbReference type="InterPro" id="IPR000683">
    <property type="entry name" value="Gfo/Idh/MocA-like_OxRdtase_N"/>
</dbReference>
<dbReference type="PANTHER" id="PTHR43818:SF11">
    <property type="entry name" value="BCDNA.GH03377"/>
    <property type="match status" value="1"/>
</dbReference>
<dbReference type="Pfam" id="PF01408">
    <property type="entry name" value="GFO_IDH_MocA"/>
    <property type="match status" value="1"/>
</dbReference>
<accession>A0A917ALF9</accession>
<dbReference type="EMBL" id="BMFK01000001">
    <property type="protein sequence ID" value="GGE60490.1"/>
    <property type="molecule type" value="Genomic_DNA"/>
</dbReference>